<feature type="transmembrane region" description="Helical" evidence="1">
    <location>
        <begin position="20"/>
        <end position="40"/>
    </location>
</feature>
<evidence type="ECO:0000313" key="3">
    <source>
        <dbReference type="Proteomes" id="UP000017174"/>
    </source>
</evidence>
<evidence type="ECO:0000313" key="2">
    <source>
        <dbReference type="EMBL" id="ERT67088.1"/>
    </source>
</evidence>
<reference evidence="2 3" key="1">
    <citation type="submission" date="2013-08" db="EMBL/GenBank/DDBJ databases">
        <authorList>
            <person name="Weinstock G."/>
            <person name="Sodergren E."/>
            <person name="Wylie T."/>
            <person name="Fulton L."/>
            <person name="Fulton R."/>
            <person name="Fronick C."/>
            <person name="O'Laughlin M."/>
            <person name="Godfrey J."/>
            <person name="Miner T."/>
            <person name="Herter B."/>
            <person name="Appelbaum E."/>
            <person name="Cordes M."/>
            <person name="Lek S."/>
            <person name="Wollam A."/>
            <person name="Pepin K.H."/>
            <person name="Palsikar V.B."/>
            <person name="Mitreva M."/>
            <person name="Wilson R.K."/>
        </authorList>
    </citation>
    <scope>NUCLEOTIDE SEQUENCE [LARGE SCALE GENOMIC DNA]</scope>
    <source>
        <strain evidence="2 3">F0184</strain>
    </source>
</reference>
<dbReference type="AlphaFoldDB" id="U7V8H2"/>
<sequence length="52" mass="5771">MVSCRIFVIFYAINNMKTGLGVLNATRTMLIGGIALLFRAGSERVQKTRLPQ</sequence>
<keyword evidence="1" id="KW-1133">Transmembrane helix</keyword>
<dbReference type="HOGENOM" id="CLU_3084366_0_0_11"/>
<gene>
    <name evidence="2" type="ORF">HMPREF0742_00496</name>
</gene>
<dbReference type="Proteomes" id="UP000017174">
    <property type="component" value="Unassembled WGS sequence"/>
</dbReference>
<proteinExistence type="predicted"/>
<accession>U7V8H2</accession>
<comment type="caution">
    <text evidence="2">The sequence shown here is derived from an EMBL/GenBank/DDBJ whole genome shotgun (WGS) entry which is preliminary data.</text>
</comment>
<name>U7V8H2_9MICC</name>
<evidence type="ECO:0000256" key="1">
    <source>
        <dbReference type="SAM" id="Phobius"/>
    </source>
</evidence>
<keyword evidence="1" id="KW-0812">Transmembrane</keyword>
<dbReference type="EMBL" id="AXZG01000015">
    <property type="protein sequence ID" value="ERT67088.1"/>
    <property type="molecule type" value="Genomic_DNA"/>
</dbReference>
<organism evidence="2 3">
    <name type="scientific">Rothia aeria F0184</name>
    <dbReference type="NCBI Taxonomy" id="888019"/>
    <lineage>
        <taxon>Bacteria</taxon>
        <taxon>Bacillati</taxon>
        <taxon>Actinomycetota</taxon>
        <taxon>Actinomycetes</taxon>
        <taxon>Micrococcales</taxon>
        <taxon>Micrococcaceae</taxon>
        <taxon>Rothia</taxon>
    </lineage>
</organism>
<keyword evidence="1" id="KW-0472">Membrane</keyword>
<dbReference type="PATRIC" id="fig|888019.4.peg.427"/>
<protein>
    <submittedName>
        <fullName evidence="2">Uncharacterized protein</fullName>
    </submittedName>
</protein>